<comment type="caution">
    <text evidence="1">The sequence shown here is derived from an EMBL/GenBank/DDBJ whole genome shotgun (WGS) entry which is preliminary data.</text>
</comment>
<organism evidence="1 2">
    <name type="scientific">Marseilla massiliensis</name>
    <dbReference type="NCBI Taxonomy" id="1841864"/>
    <lineage>
        <taxon>Bacteria</taxon>
        <taxon>Pseudomonadati</taxon>
        <taxon>Bacteroidota</taxon>
        <taxon>Bacteroidia</taxon>
        <taxon>Bacteroidales</taxon>
        <taxon>Prevotellaceae</taxon>
        <taxon>Marseilla</taxon>
    </lineage>
</organism>
<gene>
    <name evidence="1" type="ORF">H6B30_14205</name>
</gene>
<dbReference type="AlphaFoldDB" id="A0A938WP32"/>
<protein>
    <recommendedName>
        <fullName evidence="3">Molecular chaperone Tir</fullName>
    </recommendedName>
</protein>
<proteinExistence type="predicted"/>
<dbReference type="RefSeq" id="WP_205111728.1">
    <property type="nucleotide sequence ID" value="NZ_JACJJL010000033.1"/>
</dbReference>
<name>A0A938WP32_9BACT</name>
<evidence type="ECO:0000313" key="1">
    <source>
        <dbReference type="EMBL" id="MBM6662880.1"/>
    </source>
</evidence>
<accession>A0A938WP32</accession>
<dbReference type="EMBL" id="JACJJL010000033">
    <property type="protein sequence ID" value="MBM6662880.1"/>
    <property type="molecule type" value="Genomic_DNA"/>
</dbReference>
<evidence type="ECO:0008006" key="3">
    <source>
        <dbReference type="Google" id="ProtNLM"/>
    </source>
</evidence>
<dbReference type="Proteomes" id="UP000764045">
    <property type="component" value="Unassembled WGS sequence"/>
</dbReference>
<evidence type="ECO:0000313" key="2">
    <source>
        <dbReference type="Proteomes" id="UP000764045"/>
    </source>
</evidence>
<reference evidence="1 2" key="1">
    <citation type="journal article" date="2021" name="Sci. Rep.">
        <title>The distribution of antibiotic resistance genes in chicken gut microbiota commensals.</title>
        <authorList>
            <person name="Juricova H."/>
            <person name="Matiasovicova J."/>
            <person name="Kubasova T."/>
            <person name="Cejkova D."/>
            <person name="Rychlik I."/>
        </authorList>
    </citation>
    <scope>NUCLEOTIDE SEQUENCE [LARGE SCALE GENOMIC DNA]</scope>
    <source>
        <strain evidence="1 2">An819</strain>
    </source>
</reference>
<dbReference type="InterPro" id="IPR036490">
    <property type="entry name" value="ThsB_TIR-like_sf"/>
</dbReference>
<keyword evidence="2" id="KW-1185">Reference proteome</keyword>
<dbReference type="Gene3D" id="3.40.50.9200">
    <property type="entry name" value="Hypothetical protein MTH538"/>
    <property type="match status" value="1"/>
</dbReference>
<sequence>MDEKKRIYVIFDHSADMLTFSEIKSSCNAEGSCNYFYTIDYSDDYNNKIKANSAIKTASVVLVMVDSNSKYLGGMYDYEIDSALHQEKPIIVVNKNGNRSIDLDNCPICLRNKFALHISNSPDIINAAILVWPLYYDMHKDEEKHSMYLEDSIYKHYNL</sequence>